<proteinExistence type="predicted"/>
<evidence type="ECO:0000313" key="4">
    <source>
        <dbReference type="Proteomes" id="UP000724149"/>
    </source>
</evidence>
<evidence type="ECO:0000259" key="2">
    <source>
        <dbReference type="Pfam" id="PF00326"/>
    </source>
</evidence>
<dbReference type="Pfam" id="PF00326">
    <property type="entry name" value="Peptidase_S9"/>
    <property type="match status" value="1"/>
</dbReference>
<sequence>MNPILMEDLLGYRFLSGITVSPFENRAVFTVAVQDARSNGYKKNLWQVDPFTGKTEKLTSHGKAGAFLFEKAGTLLCQKPGKKLGTTDYEYLEMDTGKTEPAFTLPWAVNKLEKLCGDLYLVNADIDTNYPEDMTEEERKAEEDYIKVGELPFWDNGVGYVSGHRDTLFLYNKKTGEKKRITGEKFALGNTAVSADGKKVWYTGAEYTQMKLDKSGLYELDALTGKVKELLPQDKMRIGQIKCAGGELYVAASFCDKMGGTEKNDWYILKGGKLEKILDNDYTIGCNITTDCRYGRSSSMAEYQGKLLYLSTVEKTCFPKLLGPDGTMEVLFPFDGAVDGVAVCGDTVLFTAMKKGKLQELWCWKDDKIRQLTRLNTHALSGKYVGEPEYCGFVNSQGTRIDGWIIKPFGYDENKSYPALLSMHGGPCVAWGELFVHEMQMLAGQGYFVFFCNPRGSDGRGAKFADIKNKYGTVDFEDFMEFTDHVLECCPQIDKNRLGVLGGSYGGYMTNWIIGNTTRFAAAVSQRSFCNPISDFGNSCIGYTFDAKEFAATPWNGLDRMWDHAPLKYAPYVKTPTLFIHSLEDYNCPLSQGFEMFAALKYHGVTSEMVLFKGENHELSRSGKPLHRQRRLKEILRWFETYLKK</sequence>
<organism evidence="3 4">
    <name type="scientific">Hydrogenoanaerobacterium saccharovorans</name>
    <dbReference type="NCBI Taxonomy" id="474960"/>
    <lineage>
        <taxon>Bacteria</taxon>
        <taxon>Bacillati</taxon>
        <taxon>Bacillota</taxon>
        <taxon>Clostridia</taxon>
        <taxon>Eubacteriales</taxon>
        <taxon>Oscillospiraceae</taxon>
        <taxon>Hydrogenoanaerobacterium</taxon>
    </lineage>
</organism>
<dbReference type="RefSeq" id="WP_204719281.1">
    <property type="nucleotide sequence ID" value="NZ_JACSNR010000001.1"/>
</dbReference>
<dbReference type="SUPFAM" id="SSF69304">
    <property type="entry name" value="Tricorn protease N-terminal domain"/>
    <property type="match status" value="1"/>
</dbReference>
<protein>
    <submittedName>
        <fullName evidence="3">S9 family peptidase</fullName>
    </submittedName>
</protein>
<dbReference type="PANTHER" id="PTHR42776">
    <property type="entry name" value="SERINE PEPTIDASE S9 FAMILY MEMBER"/>
    <property type="match status" value="1"/>
</dbReference>
<dbReference type="SUPFAM" id="SSF53474">
    <property type="entry name" value="alpha/beta-Hydrolases"/>
    <property type="match status" value="1"/>
</dbReference>
<dbReference type="Gene3D" id="3.40.50.1820">
    <property type="entry name" value="alpha/beta hydrolase"/>
    <property type="match status" value="1"/>
</dbReference>
<gene>
    <name evidence="3" type="ORF">H9X81_01140</name>
</gene>
<keyword evidence="4" id="KW-1185">Reference proteome</keyword>
<dbReference type="EMBL" id="JACSNR010000001">
    <property type="protein sequence ID" value="MBM6922299.1"/>
    <property type="molecule type" value="Genomic_DNA"/>
</dbReference>
<accession>A0ABS2GLH2</accession>
<dbReference type="Proteomes" id="UP000724149">
    <property type="component" value="Unassembled WGS sequence"/>
</dbReference>
<evidence type="ECO:0000256" key="1">
    <source>
        <dbReference type="ARBA" id="ARBA00022801"/>
    </source>
</evidence>
<reference evidence="3 4" key="1">
    <citation type="journal article" date="2021" name="Sci. Rep.">
        <title>The distribution of antibiotic resistance genes in chicken gut microbiota commensals.</title>
        <authorList>
            <person name="Juricova H."/>
            <person name="Matiasovicova J."/>
            <person name="Kubasova T."/>
            <person name="Cejkova D."/>
            <person name="Rychlik I."/>
        </authorList>
    </citation>
    <scope>NUCLEOTIDE SEQUENCE [LARGE SCALE GENOMIC DNA]</scope>
    <source>
        <strain evidence="3 4">An564</strain>
    </source>
</reference>
<dbReference type="InterPro" id="IPR001375">
    <property type="entry name" value="Peptidase_S9_cat"/>
</dbReference>
<evidence type="ECO:0000313" key="3">
    <source>
        <dbReference type="EMBL" id="MBM6922299.1"/>
    </source>
</evidence>
<dbReference type="PANTHER" id="PTHR42776:SF27">
    <property type="entry name" value="DIPEPTIDYL PEPTIDASE FAMILY MEMBER 6"/>
    <property type="match status" value="1"/>
</dbReference>
<dbReference type="InterPro" id="IPR029058">
    <property type="entry name" value="AB_hydrolase_fold"/>
</dbReference>
<feature type="domain" description="Peptidase S9 prolyl oligopeptidase catalytic" evidence="2">
    <location>
        <begin position="435"/>
        <end position="644"/>
    </location>
</feature>
<keyword evidence="1" id="KW-0378">Hydrolase</keyword>
<comment type="caution">
    <text evidence="3">The sequence shown here is derived from an EMBL/GenBank/DDBJ whole genome shotgun (WGS) entry which is preliminary data.</text>
</comment>
<name>A0ABS2GLH2_9FIRM</name>